<feature type="domain" description="ABC transporter" evidence="4">
    <location>
        <begin position="24"/>
        <end position="257"/>
    </location>
</feature>
<dbReference type="EMBL" id="FOMT01000001">
    <property type="protein sequence ID" value="SFD57246.1"/>
    <property type="molecule type" value="Genomic_DNA"/>
</dbReference>
<evidence type="ECO:0000256" key="1">
    <source>
        <dbReference type="ARBA" id="ARBA00022448"/>
    </source>
</evidence>
<dbReference type="Proteomes" id="UP000198855">
    <property type="component" value="Unassembled WGS sequence"/>
</dbReference>
<dbReference type="AlphaFoldDB" id="A0A1I1TF93"/>
<name>A0A1I1TF93_9BACL</name>
<dbReference type="InterPro" id="IPR027417">
    <property type="entry name" value="P-loop_NTPase"/>
</dbReference>
<sequence>MRSIQVEQLEKIFQVKKKQEGLAGSLKSLFRPQYADKAAVEGITFSVDQGETVAFLGPNGAGKSTTIKMLTGILHPSSGTATVLGCCPWTERSRLAYRIGSVFGQKSQLWYHLPPLDTFELMSRIYELRREDYKQRRDNLIERFELGPYLHTPVRKLSLGERMRCEIAASLIHRPQALFLDEPTIGLDAVVKQRIRELILEMNREEGTTIFLTSHDAGDVEKLCDRAIVINHGGLVFDGRVEIMKQQFLTHKTVQLVLEDDPGHLVLEGVAVLSRSGCRLTLSVDTGLTTIESVLSALMASHRIVDVNVQDPPMEDIITRMYGTFRTKEAVR</sequence>
<evidence type="ECO:0000259" key="4">
    <source>
        <dbReference type="PROSITE" id="PS50893"/>
    </source>
</evidence>
<evidence type="ECO:0000256" key="3">
    <source>
        <dbReference type="ARBA" id="ARBA00022840"/>
    </source>
</evidence>
<keyword evidence="2" id="KW-0547">Nucleotide-binding</keyword>
<dbReference type="Pfam" id="PF00005">
    <property type="entry name" value="ABC_tran"/>
    <property type="match status" value="1"/>
</dbReference>
<dbReference type="InterPro" id="IPR050763">
    <property type="entry name" value="ABC_transporter_ATP-binding"/>
</dbReference>
<protein>
    <submittedName>
        <fullName evidence="5">ABC-2 type transport system ATP-binding protein</fullName>
    </submittedName>
</protein>
<dbReference type="PROSITE" id="PS50893">
    <property type="entry name" value="ABC_TRANSPORTER_2"/>
    <property type="match status" value="1"/>
</dbReference>
<dbReference type="PANTHER" id="PTHR42711">
    <property type="entry name" value="ABC TRANSPORTER ATP-BINDING PROTEIN"/>
    <property type="match status" value="1"/>
</dbReference>
<proteinExistence type="predicted"/>
<dbReference type="InterPro" id="IPR003593">
    <property type="entry name" value="AAA+_ATPase"/>
</dbReference>
<evidence type="ECO:0000256" key="2">
    <source>
        <dbReference type="ARBA" id="ARBA00022741"/>
    </source>
</evidence>
<evidence type="ECO:0000313" key="6">
    <source>
        <dbReference type="Proteomes" id="UP000198855"/>
    </source>
</evidence>
<organism evidence="5 6">
    <name type="scientific">Paenibacillus catalpae</name>
    <dbReference type="NCBI Taxonomy" id="1045775"/>
    <lineage>
        <taxon>Bacteria</taxon>
        <taxon>Bacillati</taxon>
        <taxon>Bacillota</taxon>
        <taxon>Bacilli</taxon>
        <taxon>Bacillales</taxon>
        <taxon>Paenibacillaceae</taxon>
        <taxon>Paenibacillus</taxon>
    </lineage>
</organism>
<dbReference type="STRING" id="1045775.SAMN05216378_0484"/>
<keyword evidence="3 5" id="KW-0067">ATP-binding</keyword>
<dbReference type="InterPro" id="IPR003439">
    <property type="entry name" value="ABC_transporter-like_ATP-bd"/>
</dbReference>
<keyword evidence="6" id="KW-1185">Reference proteome</keyword>
<dbReference type="GO" id="GO:0005524">
    <property type="term" value="F:ATP binding"/>
    <property type="evidence" value="ECO:0007669"/>
    <property type="project" value="UniProtKB-KW"/>
</dbReference>
<gene>
    <name evidence="5" type="ORF">SAMN05216378_0484</name>
</gene>
<dbReference type="Gene3D" id="3.40.50.300">
    <property type="entry name" value="P-loop containing nucleotide triphosphate hydrolases"/>
    <property type="match status" value="1"/>
</dbReference>
<dbReference type="GO" id="GO:0016887">
    <property type="term" value="F:ATP hydrolysis activity"/>
    <property type="evidence" value="ECO:0007669"/>
    <property type="project" value="InterPro"/>
</dbReference>
<reference evidence="6" key="1">
    <citation type="submission" date="2016-10" db="EMBL/GenBank/DDBJ databases">
        <authorList>
            <person name="Varghese N."/>
            <person name="Submissions S."/>
        </authorList>
    </citation>
    <scope>NUCLEOTIDE SEQUENCE [LARGE SCALE GENOMIC DNA]</scope>
    <source>
        <strain evidence="6">CGMCC 1.10784</strain>
    </source>
</reference>
<dbReference type="RefSeq" id="WP_091180585.1">
    <property type="nucleotide sequence ID" value="NZ_FOMT01000001.1"/>
</dbReference>
<accession>A0A1I1TF93</accession>
<keyword evidence="1" id="KW-0813">Transport</keyword>
<dbReference type="OrthoDB" id="9804819at2"/>
<dbReference type="SUPFAM" id="SSF52540">
    <property type="entry name" value="P-loop containing nucleoside triphosphate hydrolases"/>
    <property type="match status" value="1"/>
</dbReference>
<evidence type="ECO:0000313" key="5">
    <source>
        <dbReference type="EMBL" id="SFD57246.1"/>
    </source>
</evidence>
<dbReference type="SMART" id="SM00382">
    <property type="entry name" value="AAA"/>
    <property type="match status" value="1"/>
</dbReference>
<dbReference type="PANTHER" id="PTHR42711:SF1">
    <property type="entry name" value="ABC-TRANSPORT PROTEIN, ATP-BINDING COMPONENT"/>
    <property type="match status" value="1"/>
</dbReference>